<dbReference type="FunFam" id="3.20.20.70:FF:000029">
    <property type="entry name" value="L-lactate dehydrogenase"/>
    <property type="match status" value="1"/>
</dbReference>
<evidence type="ECO:0000259" key="8">
    <source>
        <dbReference type="PROSITE" id="PS51349"/>
    </source>
</evidence>
<feature type="binding site" evidence="7">
    <location>
        <position position="104"/>
    </location>
    <ligand>
        <name>FMN</name>
        <dbReference type="ChEBI" id="CHEBI:58210"/>
    </ligand>
</feature>
<feature type="binding site" evidence="7">
    <location>
        <position position="214"/>
    </location>
    <ligand>
        <name>FMN</name>
        <dbReference type="ChEBI" id="CHEBI:58210"/>
    </ligand>
</feature>
<feature type="binding site" evidence="7">
    <location>
        <begin position="75"/>
        <end position="77"/>
    </location>
    <ligand>
        <name>FMN</name>
        <dbReference type="ChEBI" id="CHEBI:58210"/>
    </ligand>
</feature>
<dbReference type="InterPro" id="IPR000262">
    <property type="entry name" value="FMN-dep_DH"/>
</dbReference>
<comment type="caution">
    <text evidence="9">The sequence shown here is derived from an EMBL/GenBank/DDBJ whole genome shotgun (WGS) entry which is preliminary data.</text>
</comment>
<dbReference type="Proteomes" id="UP000660668">
    <property type="component" value="Unassembled WGS sequence"/>
</dbReference>
<gene>
    <name evidence="9" type="ORF">ISU10_10095</name>
</gene>
<feature type="binding site" evidence="7">
    <location>
        <position position="152"/>
    </location>
    <ligand>
        <name>FMN</name>
        <dbReference type="ChEBI" id="CHEBI:58210"/>
    </ligand>
</feature>
<dbReference type="PROSITE" id="PS00557">
    <property type="entry name" value="FMN_HYDROXY_ACID_DH_1"/>
    <property type="match status" value="1"/>
</dbReference>
<feature type="binding site" evidence="7">
    <location>
        <position position="161"/>
    </location>
    <ligand>
        <name>glyoxylate</name>
        <dbReference type="ChEBI" id="CHEBI:36655"/>
    </ligand>
</feature>
<reference evidence="9" key="1">
    <citation type="submission" date="2020-11" db="EMBL/GenBank/DDBJ databases">
        <title>Nocardioides cynanchi sp. nov., isolated from soil of rhizosphere of Cynanchum wilfordii.</title>
        <authorList>
            <person name="Lee J.-S."/>
            <person name="Suh M.K."/>
            <person name="Kim J.-S."/>
        </authorList>
    </citation>
    <scope>NUCLEOTIDE SEQUENCE</scope>
    <source>
        <strain evidence="9">KCTC 19276</strain>
    </source>
</reference>
<dbReference type="PANTHER" id="PTHR10578:SF143">
    <property type="entry name" value="FMN-DEPENDENT ALPHA-HYDROXY ACID DEHYDROGENASE PB1A11.03"/>
    <property type="match status" value="1"/>
</dbReference>
<evidence type="ECO:0000256" key="1">
    <source>
        <dbReference type="ARBA" id="ARBA00001917"/>
    </source>
</evidence>
<comment type="similarity">
    <text evidence="5">Belongs to the FMN-dependent alpha-hydroxy acid dehydrogenase family.</text>
</comment>
<dbReference type="AlphaFoldDB" id="A0A930YMH4"/>
<feature type="binding site" evidence="7">
    <location>
        <position position="124"/>
    </location>
    <ligand>
        <name>FMN</name>
        <dbReference type="ChEBI" id="CHEBI:58210"/>
    </ligand>
</feature>
<dbReference type="InterPro" id="IPR013785">
    <property type="entry name" value="Aldolase_TIM"/>
</dbReference>
<protein>
    <submittedName>
        <fullName evidence="9">Alpha-hydroxy-acid oxidizing protein</fullName>
    </submittedName>
</protein>
<evidence type="ECO:0000256" key="5">
    <source>
        <dbReference type="ARBA" id="ARBA00024042"/>
    </source>
</evidence>
<evidence type="ECO:0000256" key="7">
    <source>
        <dbReference type="PIRSR" id="PIRSR000138-2"/>
    </source>
</evidence>
<feature type="domain" description="FMN hydroxy acid dehydrogenase" evidence="8">
    <location>
        <begin position="1"/>
        <end position="341"/>
    </location>
</feature>
<sequence length="341" mass="35777">MSSPLDREPDARGVLPPDIHDYVATGAGDEETVAANRDAWGRWWLRPRVLTGVSDVDLTTTMLGTTVSSPVLVAPTGYQRQVHREGEVGTARAAAEAGALFVLSTRASCRLDDVAAVAGPWWLQVYVLRDRGITEEVVRRSVAAGARALVLTGDTPVVSTRSRRSSFDPAHAATMARDLTDVRDDSAYEQAPDVTYADIGWLREVSGGLPVVVKGVLRADDARACVAAGAAAVWVSNHGGRQLDGVVPTAVALPEVADAVGSDAEVFVDGGVRHGRDVVRALALGARGVGLGRAVLWALAADGSAGVADLLAAYEANLTETMQLVGARSPSGVTRDLVTWR</sequence>
<dbReference type="GO" id="GO:0016614">
    <property type="term" value="F:oxidoreductase activity, acting on CH-OH group of donors"/>
    <property type="evidence" value="ECO:0007669"/>
    <property type="project" value="UniProtKB-ARBA"/>
</dbReference>
<dbReference type="InterPro" id="IPR037396">
    <property type="entry name" value="FMN_HAD"/>
</dbReference>
<dbReference type="CDD" id="cd02809">
    <property type="entry name" value="alpha_hydroxyacid_oxid_FMN"/>
    <property type="match status" value="1"/>
</dbReference>
<proteinExistence type="inferred from homology"/>
<name>A0A930YMH4_9ACTN</name>
<evidence type="ECO:0000256" key="6">
    <source>
        <dbReference type="PIRSR" id="PIRSR000138-1"/>
    </source>
</evidence>
<dbReference type="Pfam" id="PF01070">
    <property type="entry name" value="FMN_dh"/>
    <property type="match status" value="1"/>
</dbReference>
<dbReference type="PANTHER" id="PTHR10578">
    <property type="entry name" value="S -2-HYDROXY-ACID OXIDASE-RELATED"/>
    <property type="match status" value="1"/>
</dbReference>
<dbReference type="InterPro" id="IPR008259">
    <property type="entry name" value="FMN_hydac_DH_AS"/>
</dbReference>
<feature type="binding site" evidence="7">
    <location>
        <position position="236"/>
    </location>
    <ligand>
        <name>FMN</name>
        <dbReference type="ChEBI" id="CHEBI:58210"/>
    </ligand>
</feature>
<evidence type="ECO:0000256" key="4">
    <source>
        <dbReference type="ARBA" id="ARBA00023002"/>
    </source>
</evidence>
<evidence type="ECO:0000313" key="10">
    <source>
        <dbReference type="Proteomes" id="UP000660668"/>
    </source>
</evidence>
<organism evidence="9 10">
    <name type="scientific">Nocardioides agariphilus</name>
    <dbReference type="NCBI Taxonomy" id="433664"/>
    <lineage>
        <taxon>Bacteria</taxon>
        <taxon>Bacillati</taxon>
        <taxon>Actinomycetota</taxon>
        <taxon>Actinomycetes</taxon>
        <taxon>Propionibacteriales</taxon>
        <taxon>Nocardioidaceae</taxon>
        <taxon>Nocardioides</taxon>
    </lineage>
</organism>
<evidence type="ECO:0000256" key="3">
    <source>
        <dbReference type="ARBA" id="ARBA00022643"/>
    </source>
</evidence>
<keyword evidence="4" id="KW-0560">Oxidoreductase</keyword>
<feature type="binding site" evidence="7">
    <location>
        <begin position="292"/>
        <end position="293"/>
    </location>
    <ligand>
        <name>FMN</name>
        <dbReference type="ChEBI" id="CHEBI:58210"/>
    </ligand>
</feature>
<feature type="binding site" evidence="7">
    <location>
        <position position="22"/>
    </location>
    <ligand>
        <name>glyoxylate</name>
        <dbReference type="ChEBI" id="CHEBI:36655"/>
    </ligand>
</feature>
<feature type="binding site" evidence="7">
    <location>
        <begin position="269"/>
        <end position="273"/>
    </location>
    <ligand>
        <name>FMN</name>
        <dbReference type="ChEBI" id="CHEBI:58210"/>
    </ligand>
</feature>
<keyword evidence="2 7" id="KW-0285">Flavoprotein</keyword>
<feature type="binding site" evidence="7">
    <location>
        <position position="126"/>
    </location>
    <ligand>
        <name>glyoxylate</name>
        <dbReference type="ChEBI" id="CHEBI:36655"/>
    </ligand>
</feature>
<dbReference type="GO" id="GO:0010181">
    <property type="term" value="F:FMN binding"/>
    <property type="evidence" value="ECO:0007669"/>
    <property type="project" value="InterPro"/>
</dbReference>
<keyword evidence="10" id="KW-1185">Reference proteome</keyword>
<dbReference type="SUPFAM" id="SSF51395">
    <property type="entry name" value="FMN-linked oxidoreductases"/>
    <property type="match status" value="1"/>
</dbReference>
<dbReference type="Gene3D" id="3.20.20.70">
    <property type="entry name" value="Aldolase class I"/>
    <property type="match status" value="1"/>
</dbReference>
<comment type="cofactor">
    <cofactor evidence="1">
        <name>FMN</name>
        <dbReference type="ChEBI" id="CHEBI:58210"/>
    </cofactor>
</comment>
<feature type="binding site" evidence="7">
    <location>
        <position position="238"/>
    </location>
    <ligand>
        <name>glyoxylate</name>
        <dbReference type="ChEBI" id="CHEBI:36655"/>
    </ligand>
</feature>
<dbReference type="InterPro" id="IPR012133">
    <property type="entry name" value="Alpha-hydoxy_acid_DH_FMN"/>
</dbReference>
<dbReference type="RefSeq" id="WP_194696270.1">
    <property type="nucleotide sequence ID" value="NZ_JADKPO010000011.1"/>
</dbReference>
<dbReference type="PROSITE" id="PS51349">
    <property type="entry name" value="FMN_HYDROXY_ACID_DH_2"/>
    <property type="match status" value="1"/>
</dbReference>
<dbReference type="PIRSF" id="PIRSF000138">
    <property type="entry name" value="Al-hdrx_acd_dh"/>
    <property type="match status" value="1"/>
</dbReference>
<feature type="active site" description="Proton acceptor" evidence="6">
    <location>
        <position position="238"/>
    </location>
</feature>
<keyword evidence="3 7" id="KW-0288">FMN</keyword>
<accession>A0A930YMH4</accession>
<feature type="binding site" evidence="7">
    <location>
        <position position="241"/>
    </location>
    <ligand>
        <name>glyoxylate</name>
        <dbReference type="ChEBI" id="CHEBI:36655"/>
    </ligand>
</feature>
<evidence type="ECO:0000313" key="9">
    <source>
        <dbReference type="EMBL" id="MBF4768119.1"/>
    </source>
</evidence>
<evidence type="ECO:0000256" key="2">
    <source>
        <dbReference type="ARBA" id="ARBA00022630"/>
    </source>
</evidence>
<dbReference type="EMBL" id="JADKPO010000011">
    <property type="protein sequence ID" value="MBF4768119.1"/>
    <property type="molecule type" value="Genomic_DNA"/>
</dbReference>